<keyword evidence="1" id="KW-0812">Transmembrane</keyword>
<evidence type="ECO:0000313" key="4">
    <source>
        <dbReference type="Proteomes" id="UP000298284"/>
    </source>
</evidence>
<gene>
    <name evidence="3" type="ORF">EU557_02545</name>
</gene>
<dbReference type="InterPro" id="IPR007024">
    <property type="entry name" value="BLUF_domain"/>
</dbReference>
<dbReference type="GO" id="GO:0071949">
    <property type="term" value="F:FAD binding"/>
    <property type="evidence" value="ECO:0007669"/>
    <property type="project" value="InterPro"/>
</dbReference>
<dbReference type="GO" id="GO:0009882">
    <property type="term" value="F:blue light photoreceptor activity"/>
    <property type="evidence" value="ECO:0007669"/>
    <property type="project" value="InterPro"/>
</dbReference>
<dbReference type="Pfam" id="PF04940">
    <property type="entry name" value="BLUF"/>
    <property type="match status" value="1"/>
</dbReference>
<dbReference type="InterPro" id="IPR036046">
    <property type="entry name" value="Acylphosphatase-like_dom_sf"/>
</dbReference>
<feature type="transmembrane region" description="Helical" evidence="1">
    <location>
        <begin position="30"/>
        <end position="48"/>
    </location>
</feature>
<dbReference type="Proteomes" id="UP000298284">
    <property type="component" value="Unassembled WGS sequence"/>
</dbReference>
<organism evidence="3 4">
    <name type="scientific">Hymenobacter wooponensis</name>
    <dbReference type="NCBI Taxonomy" id="1525360"/>
    <lineage>
        <taxon>Bacteria</taxon>
        <taxon>Pseudomonadati</taxon>
        <taxon>Bacteroidota</taxon>
        <taxon>Cytophagia</taxon>
        <taxon>Cytophagales</taxon>
        <taxon>Hymenobacteraceae</taxon>
        <taxon>Hymenobacter</taxon>
    </lineage>
</organism>
<dbReference type="SUPFAM" id="SSF54975">
    <property type="entry name" value="Acylphosphatase/BLUF domain-like"/>
    <property type="match status" value="1"/>
</dbReference>
<reference evidence="3 4" key="1">
    <citation type="submission" date="2019-04" db="EMBL/GenBank/DDBJ databases">
        <authorList>
            <person name="Feng G."/>
            <person name="Zhang J."/>
            <person name="Zhu H."/>
        </authorList>
    </citation>
    <scope>NUCLEOTIDE SEQUENCE [LARGE SCALE GENOMIC DNA]</scope>
    <source>
        <strain evidence="3 4">JCM 19491</strain>
    </source>
</reference>
<keyword evidence="1" id="KW-0472">Membrane</keyword>
<name>A0A4Z0MTD6_9BACT</name>
<keyword evidence="4" id="KW-1185">Reference proteome</keyword>
<dbReference type="SMART" id="SM01034">
    <property type="entry name" value="BLUF"/>
    <property type="match status" value="1"/>
</dbReference>
<dbReference type="PROSITE" id="PS50925">
    <property type="entry name" value="BLUF"/>
    <property type="match status" value="1"/>
</dbReference>
<dbReference type="EMBL" id="SRKZ01000001">
    <property type="protein sequence ID" value="TGD82680.1"/>
    <property type="molecule type" value="Genomic_DNA"/>
</dbReference>
<accession>A0A4Z0MTD6</accession>
<sequence>MRKNRRASLGLKWLGHQAAAESGSKCLPWVFILLSILVHVSSMHHIIYMSRGSQSMTDDELRTLLQQARSANEKQNITGALVYGDGQFMQVIEGEESVLAALYAKLLTDPRHMNVVKLADKQIAQRSFAEWSMGFRPVSAEGFTELAGYVEPDELDLRVPGLSSADTLLLQMMKVFVLSPLKD</sequence>
<feature type="domain" description="BLUF" evidence="2">
    <location>
        <begin position="43"/>
        <end position="134"/>
    </location>
</feature>
<keyword evidence="1" id="KW-1133">Transmembrane helix</keyword>
<dbReference type="AlphaFoldDB" id="A0A4Z0MTD6"/>
<evidence type="ECO:0000313" key="3">
    <source>
        <dbReference type="EMBL" id="TGD82680.1"/>
    </source>
</evidence>
<evidence type="ECO:0000256" key="1">
    <source>
        <dbReference type="SAM" id="Phobius"/>
    </source>
</evidence>
<dbReference type="Gene3D" id="3.30.70.100">
    <property type="match status" value="1"/>
</dbReference>
<comment type="caution">
    <text evidence="3">The sequence shown here is derived from an EMBL/GenBank/DDBJ whole genome shotgun (WGS) entry which is preliminary data.</text>
</comment>
<dbReference type="OrthoDB" id="1122028at2"/>
<evidence type="ECO:0000259" key="2">
    <source>
        <dbReference type="PROSITE" id="PS50925"/>
    </source>
</evidence>
<protein>
    <submittedName>
        <fullName evidence="3">BLUF domain-containing protein</fullName>
    </submittedName>
</protein>
<proteinExistence type="predicted"/>